<evidence type="ECO:0000256" key="10">
    <source>
        <dbReference type="ARBA" id="ARBA00048988"/>
    </source>
</evidence>
<evidence type="ECO:0000256" key="7">
    <source>
        <dbReference type="ARBA" id="ARBA00023235"/>
    </source>
</evidence>
<keyword evidence="7" id="KW-0413">Isomerase</keyword>
<proteinExistence type="inferred from homology"/>
<evidence type="ECO:0000256" key="5">
    <source>
        <dbReference type="ARBA" id="ARBA00022840"/>
    </source>
</evidence>
<evidence type="ECO:0000256" key="4">
    <source>
        <dbReference type="ARBA" id="ARBA00022806"/>
    </source>
</evidence>
<dbReference type="Gene3D" id="3.40.50.300">
    <property type="entry name" value="P-loop containing nucleotide triphosphate hydrolases"/>
    <property type="match status" value="2"/>
</dbReference>
<dbReference type="InterPro" id="IPR014016">
    <property type="entry name" value="UvrD-like_ATP-bd"/>
</dbReference>
<dbReference type="Gene3D" id="1.10.10.160">
    <property type="match status" value="1"/>
</dbReference>
<keyword evidence="4 11" id="KW-0347">Helicase</keyword>
<feature type="domain" description="UvrD-like helicase ATP-binding" evidence="12">
    <location>
        <begin position="13"/>
        <end position="303"/>
    </location>
</feature>
<keyword evidence="3 11" id="KW-0378">Hydrolase</keyword>
<reference evidence="15" key="1">
    <citation type="submission" date="2023-07" db="EMBL/GenBank/DDBJ databases">
        <title>Conexibacter stalactiti sp. nov., isolated from stalactites in a lava cave and emended description of the genus Conexibacter.</title>
        <authorList>
            <person name="Lee S.D."/>
        </authorList>
    </citation>
    <scope>NUCLEOTIDE SEQUENCE [LARGE SCALE GENOMIC DNA]</scope>
    <source>
        <strain evidence="15">KCTC 39840</strain>
    </source>
</reference>
<dbReference type="CDD" id="cd17932">
    <property type="entry name" value="DEXQc_UvrD"/>
    <property type="match status" value="1"/>
</dbReference>
<feature type="domain" description="UvrD-like helicase C-terminal" evidence="13">
    <location>
        <begin position="304"/>
        <end position="587"/>
    </location>
</feature>
<evidence type="ECO:0000313" key="15">
    <source>
        <dbReference type="Proteomes" id="UP001284601"/>
    </source>
</evidence>
<dbReference type="Pfam" id="PF00580">
    <property type="entry name" value="UvrD-helicase"/>
    <property type="match status" value="1"/>
</dbReference>
<protein>
    <recommendedName>
        <fullName evidence="9">DNA 3'-5' helicase</fullName>
        <ecNumber evidence="9">5.6.2.4</ecNumber>
    </recommendedName>
</protein>
<evidence type="ECO:0000259" key="12">
    <source>
        <dbReference type="PROSITE" id="PS51198"/>
    </source>
</evidence>
<evidence type="ECO:0000256" key="8">
    <source>
        <dbReference type="ARBA" id="ARBA00034617"/>
    </source>
</evidence>
<dbReference type="SUPFAM" id="SSF52540">
    <property type="entry name" value="P-loop containing nucleoside triphosphate hydrolases"/>
    <property type="match status" value="1"/>
</dbReference>
<evidence type="ECO:0000313" key="14">
    <source>
        <dbReference type="EMBL" id="MDW5593000.1"/>
    </source>
</evidence>
<keyword evidence="6" id="KW-0238">DNA-binding</keyword>
<gene>
    <name evidence="14" type="ORF">R7226_01535</name>
</gene>
<dbReference type="Proteomes" id="UP001284601">
    <property type="component" value="Unassembled WGS sequence"/>
</dbReference>
<dbReference type="EC" id="5.6.2.4" evidence="9"/>
<dbReference type="RefSeq" id="WP_318595261.1">
    <property type="nucleotide sequence ID" value="NZ_JAWSTH010000002.1"/>
</dbReference>
<feature type="binding site" evidence="11">
    <location>
        <begin position="34"/>
        <end position="41"/>
    </location>
    <ligand>
        <name>ATP</name>
        <dbReference type="ChEBI" id="CHEBI:30616"/>
    </ligand>
</feature>
<keyword evidence="15" id="KW-1185">Reference proteome</keyword>
<dbReference type="InterPro" id="IPR000212">
    <property type="entry name" value="DNA_helicase_UvrD/REP"/>
</dbReference>
<keyword evidence="5 11" id="KW-0067">ATP-binding</keyword>
<dbReference type="Pfam" id="PF13361">
    <property type="entry name" value="UvrD_C"/>
    <property type="match status" value="1"/>
</dbReference>
<dbReference type="Gene3D" id="1.10.486.10">
    <property type="entry name" value="PCRA, domain 4"/>
    <property type="match status" value="1"/>
</dbReference>
<dbReference type="PANTHER" id="PTHR11070">
    <property type="entry name" value="UVRD / RECB / PCRA DNA HELICASE FAMILY MEMBER"/>
    <property type="match status" value="1"/>
</dbReference>
<comment type="similarity">
    <text evidence="1">Belongs to the helicase family. UvrD subfamily.</text>
</comment>
<comment type="catalytic activity">
    <reaction evidence="8">
        <text>Couples ATP hydrolysis with the unwinding of duplex DNA by translocating in the 3'-5' direction.</text>
        <dbReference type="EC" id="5.6.2.4"/>
    </reaction>
</comment>
<evidence type="ECO:0000256" key="1">
    <source>
        <dbReference type="ARBA" id="ARBA00009922"/>
    </source>
</evidence>
<dbReference type="PROSITE" id="PS51198">
    <property type="entry name" value="UVRD_HELICASE_ATP_BIND"/>
    <property type="match status" value="1"/>
</dbReference>
<dbReference type="InterPro" id="IPR013986">
    <property type="entry name" value="DExx_box_DNA_helicase_dom_sf"/>
</dbReference>
<comment type="catalytic activity">
    <reaction evidence="10">
        <text>ATP + H2O = ADP + phosphate + H(+)</text>
        <dbReference type="Rhea" id="RHEA:13065"/>
        <dbReference type="ChEBI" id="CHEBI:15377"/>
        <dbReference type="ChEBI" id="CHEBI:15378"/>
        <dbReference type="ChEBI" id="CHEBI:30616"/>
        <dbReference type="ChEBI" id="CHEBI:43474"/>
        <dbReference type="ChEBI" id="CHEBI:456216"/>
        <dbReference type="EC" id="5.6.2.4"/>
    </reaction>
</comment>
<evidence type="ECO:0000256" key="11">
    <source>
        <dbReference type="PROSITE-ProRule" id="PRU00560"/>
    </source>
</evidence>
<dbReference type="InterPro" id="IPR027417">
    <property type="entry name" value="P-loop_NTPase"/>
</dbReference>
<name>A0ABU4HKC4_9ACTN</name>
<evidence type="ECO:0000256" key="6">
    <source>
        <dbReference type="ARBA" id="ARBA00023125"/>
    </source>
</evidence>
<dbReference type="InterPro" id="IPR014017">
    <property type="entry name" value="DNA_helicase_UvrD-like_C"/>
</dbReference>
<keyword evidence="2 11" id="KW-0547">Nucleotide-binding</keyword>
<evidence type="ECO:0000256" key="3">
    <source>
        <dbReference type="ARBA" id="ARBA00022801"/>
    </source>
</evidence>
<dbReference type="PROSITE" id="PS51217">
    <property type="entry name" value="UVRD_HELICASE_CTER"/>
    <property type="match status" value="1"/>
</dbReference>
<evidence type="ECO:0000259" key="13">
    <source>
        <dbReference type="PROSITE" id="PS51217"/>
    </source>
</evidence>
<accession>A0ABU4HKC4</accession>
<comment type="caution">
    <text evidence="14">The sequence shown here is derived from an EMBL/GenBank/DDBJ whole genome shotgun (WGS) entry which is preliminary data.</text>
</comment>
<organism evidence="14 15">
    <name type="scientific">Conexibacter stalactiti</name>
    <dbReference type="NCBI Taxonomy" id="1940611"/>
    <lineage>
        <taxon>Bacteria</taxon>
        <taxon>Bacillati</taxon>
        <taxon>Actinomycetota</taxon>
        <taxon>Thermoleophilia</taxon>
        <taxon>Solirubrobacterales</taxon>
        <taxon>Conexibacteraceae</taxon>
        <taxon>Conexibacter</taxon>
    </lineage>
</organism>
<sequence>MSVAEPLHRPGQFAPTPEQRQVVMHGRGPLLVNAGPGSGKTSTLTSRIARLVKDGTARPSEILAMTFTNRAALEMRRRLADPRMLGREGVAGLTVGTFHSMCAQVVRQYAAMFGRTSAFTIYDPETVGRVVEQLLARSERADLRDELEAHGRGAVGEVLRVMSLGKNRLLSPESYAERSRHPAREAIAMLWRETNAELAASNALDFDDLLVFTYSLLRANEFVLRHLRHRWPWLLVDEHQDCNLAQIWLVCLLAGPGGNVTAVADDDQSIYRWRGAELDGTLRFGNWFPDYQAVVLGRNFRSHSEIVNSARTLIEHNQQRVPKALVSDKGAGATIETPTFANEHAEAKWVRGRIQEAMAAGVPSGQIAIIARSGYLTKTMRRELTEAGIPHRVLGDLGFYERAVVRDGLAYLELLANPRDARALQRALQAPRRGVGDATVEQVVAIARERDLDLIEACRTLAGDGVVRRRDTRAALVRFADELDRLRLDAAAGKPIDDVVKEALIIPGGLVEHHTASVRGEKRSARRTDAEEALADLKSLYEAARSYRVADTDATVAGFVQGVMLEEDRDLDGNDRVDVSSVHRAKGMEAQLVVVLGCEERVTPLWRSIESHDPADLEEERRVFYVAFTRAMRHLILTRVNERGGRASAGPSRFLVEAGVAG</sequence>
<evidence type="ECO:0000256" key="2">
    <source>
        <dbReference type="ARBA" id="ARBA00022741"/>
    </source>
</evidence>
<evidence type="ECO:0000256" key="9">
    <source>
        <dbReference type="ARBA" id="ARBA00034808"/>
    </source>
</evidence>
<dbReference type="PANTHER" id="PTHR11070:SF2">
    <property type="entry name" value="ATP-DEPENDENT DNA HELICASE SRS2"/>
    <property type="match status" value="1"/>
</dbReference>
<dbReference type="EMBL" id="JAWSTH010000002">
    <property type="protein sequence ID" value="MDW5593000.1"/>
    <property type="molecule type" value="Genomic_DNA"/>
</dbReference>